<dbReference type="PRINTS" id="PR00245">
    <property type="entry name" value="OLFACTORYR"/>
</dbReference>
<evidence type="ECO:0000256" key="5">
    <source>
        <dbReference type="ARBA" id="ARBA00022989"/>
    </source>
</evidence>
<dbReference type="Gene3D" id="1.20.1070.10">
    <property type="entry name" value="Rhodopsin 7-helix transmembrane proteins"/>
    <property type="match status" value="1"/>
</dbReference>
<keyword evidence="9 11" id="KW-0675">Receptor</keyword>
<dbReference type="GO" id="GO:0004984">
    <property type="term" value="F:olfactory receptor activity"/>
    <property type="evidence" value="ECO:0007669"/>
    <property type="project" value="InterPro"/>
</dbReference>
<evidence type="ECO:0000259" key="13">
    <source>
        <dbReference type="PROSITE" id="PS50262"/>
    </source>
</evidence>
<feature type="transmembrane region" description="Helical" evidence="12">
    <location>
        <begin position="21"/>
        <end position="40"/>
    </location>
</feature>
<dbReference type="InterPro" id="IPR050427">
    <property type="entry name" value="Olfactory_Receptors"/>
</dbReference>
<evidence type="ECO:0000313" key="14">
    <source>
        <dbReference type="Proteomes" id="UP000504617"/>
    </source>
</evidence>
<comment type="subcellular location">
    <subcellularLocation>
        <location evidence="1 12">Cell membrane</location>
        <topology evidence="1 12">Multi-pass membrane protein</topology>
    </subcellularLocation>
</comment>
<dbReference type="FunFam" id="1.20.1070.10:FF:000012">
    <property type="entry name" value="Olfactory receptor"/>
    <property type="match status" value="1"/>
</dbReference>
<dbReference type="CDD" id="cd15935">
    <property type="entry name" value="7tmA_OR4Q3-like"/>
    <property type="match status" value="1"/>
</dbReference>
<evidence type="ECO:0000256" key="7">
    <source>
        <dbReference type="ARBA" id="ARBA00023136"/>
    </source>
</evidence>
<dbReference type="PANTHER" id="PTHR48002">
    <property type="entry name" value="OLFACTORY RECEPTOR"/>
    <property type="match status" value="1"/>
</dbReference>
<keyword evidence="7 12" id="KW-0472">Membrane</keyword>
<evidence type="ECO:0000256" key="1">
    <source>
        <dbReference type="ARBA" id="ARBA00004651"/>
    </source>
</evidence>
<keyword evidence="8" id="KW-1015">Disulfide bond</keyword>
<evidence type="ECO:0000256" key="2">
    <source>
        <dbReference type="ARBA" id="ARBA00010663"/>
    </source>
</evidence>
<dbReference type="RefSeq" id="XP_013909747.1">
    <property type="nucleotide sequence ID" value="XM_014054272.1"/>
</dbReference>
<dbReference type="AlphaFoldDB" id="A0A6I9X7D1"/>
<dbReference type="KEGG" id="tsr:106539472"/>
<dbReference type="GeneID" id="106539472"/>
<feature type="transmembrane region" description="Helical" evidence="12">
    <location>
        <begin position="234"/>
        <end position="251"/>
    </location>
</feature>
<keyword evidence="10 11" id="KW-0807">Transducer</keyword>
<keyword evidence="14" id="KW-1185">Reference proteome</keyword>
<sequence>MGNLLIVVTVHGEPHLSQSPMYFFLANLSVFDITLGSLATPKLLTDLASCNRTISFMGCMIQIFFIHLIGGSEMLLVTLMAYDRYMAICHPLTYMASMNRPRCIRLLASCWAGGLIHTTIQMFLLLQLPFCGPNTLDNFHCDLPQVIKLACVDTYITELLVVANSGLLSLVCFLALLASYSVIVTNLRGHFRESGGKALATCSSHLIVVFISFVPCIFVYLVPFSRSHTDKVASVFYTLIVPSVNPIIYTLRNRDMSNAMKKLKKSVFNLYTKLLKSINTCSYNSPKTGPNKYGHNDCVNGMTSKLVWNNRKTENKKWTYFPIAPIVVKKICLELDD</sequence>
<evidence type="ECO:0000256" key="9">
    <source>
        <dbReference type="ARBA" id="ARBA00023170"/>
    </source>
</evidence>
<dbReference type="OrthoDB" id="9845816at2759"/>
<reference evidence="15" key="1">
    <citation type="submission" date="2025-08" db="UniProtKB">
        <authorList>
            <consortium name="RefSeq"/>
        </authorList>
    </citation>
    <scope>IDENTIFICATION</scope>
    <source>
        <tissue evidence="15">Skeletal muscle</tissue>
    </source>
</reference>
<dbReference type="InterPro" id="IPR000725">
    <property type="entry name" value="Olfact_rcpt"/>
</dbReference>
<feature type="transmembrane region" description="Helical" evidence="12">
    <location>
        <begin position="199"/>
        <end position="222"/>
    </location>
</feature>
<feature type="transmembrane region" description="Helical" evidence="12">
    <location>
        <begin position="103"/>
        <end position="126"/>
    </location>
</feature>
<dbReference type="PRINTS" id="PR00237">
    <property type="entry name" value="GPCRRHODOPSN"/>
</dbReference>
<evidence type="ECO:0000256" key="10">
    <source>
        <dbReference type="ARBA" id="ARBA00023224"/>
    </source>
</evidence>
<keyword evidence="3 12" id="KW-1003">Cell membrane</keyword>
<organism evidence="14 15">
    <name type="scientific">Thamnophis sirtalis</name>
    <dbReference type="NCBI Taxonomy" id="35019"/>
    <lineage>
        <taxon>Eukaryota</taxon>
        <taxon>Metazoa</taxon>
        <taxon>Chordata</taxon>
        <taxon>Craniata</taxon>
        <taxon>Vertebrata</taxon>
        <taxon>Euteleostomi</taxon>
        <taxon>Lepidosauria</taxon>
        <taxon>Squamata</taxon>
        <taxon>Bifurcata</taxon>
        <taxon>Unidentata</taxon>
        <taxon>Episquamata</taxon>
        <taxon>Toxicofera</taxon>
        <taxon>Serpentes</taxon>
        <taxon>Colubroidea</taxon>
        <taxon>Colubridae</taxon>
        <taxon>Natricinae</taxon>
        <taxon>Thamnophis</taxon>
    </lineage>
</organism>
<dbReference type="SUPFAM" id="SSF81321">
    <property type="entry name" value="Family A G protein-coupled receptor-like"/>
    <property type="match status" value="1"/>
</dbReference>
<feature type="transmembrane region" description="Helical" evidence="12">
    <location>
        <begin position="167"/>
        <end position="187"/>
    </location>
</feature>
<dbReference type="GO" id="GO:0005886">
    <property type="term" value="C:plasma membrane"/>
    <property type="evidence" value="ECO:0007669"/>
    <property type="project" value="UniProtKB-SubCell"/>
</dbReference>
<keyword evidence="12" id="KW-0716">Sensory transduction</keyword>
<dbReference type="InterPro" id="IPR017452">
    <property type="entry name" value="GPCR_Rhodpsn_7TM"/>
</dbReference>
<dbReference type="InterPro" id="IPR000276">
    <property type="entry name" value="GPCR_Rhodpsn"/>
</dbReference>
<feature type="domain" description="G-protein coupled receptors family 1 profile" evidence="13">
    <location>
        <begin position="2"/>
        <end position="249"/>
    </location>
</feature>
<keyword evidence="4 11" id="KW-0812">Transmembrane</keyword>
<evidence type="ECO:0000256" key="11">
    <source>
        <dbReference type="RuleBase" id="RU000688"/>
    </source>
</evidence>
<dbReference type="Pfam" id="PF13853">
    <property type="entry name" value="7tm_4"/>
    <property type="match status" value="1"/>
</dbReference>
<evidence type="ECO:0000256" key="3">
    <source>
        <dbReference type="ARBA" id="ARBA00022475"/>
    </source>
</evidence>
<protein>
    <recommendedName>
        <fullName evidence="12">Olfactory receptor</fullName>
    </recommendedName>
</protein>
<gene>
    <name evidence="15" type="primary">LOC106539472</name>
</gene>
<comment type="similarity">
    <text evidence="2 11">Belongs to the G-protein coupled receptor 1 family.</text>
</comment>
<evidence type="ECO:0000256" key="4">
    <source>
        <dbReference type="ARBA" id="ARBA00022692"/>
    </source>
</evidence>
<proteinExistence type="inferred from homology"/>
<name>A0A6I9X7D1_9SAUR</name>
<dbReference type="GO" id="GO:0004930">
    <property type="term" value="F:G protein-coupled receptor activity"/>
    <property type="evidence" value="ECO:0007669"/>
    <property type="project" value="UniProtKB-KW"/>
</dbReference>
<evidence type="ECO:0000256" key="8">
    <source>
        <dbReference type="ARBA" id="ARBA00023157"/>
    </source>
</evidence>
<feature type="transmembrane region" description="Helical" evidence="12">
    <location>
        <begin position="60"/>
        <end position="82"/>
    </location>
</feature>
<keyword evidence="5 12" id="KW-1133">Transmembrane helix</keyword>
<evidence type="ECO:0000256" key="12">
    <source>
        <dbReference type="RuleBase" id="RU363047"/>
    </source>
</evidence>
<dbReference type="PROSITE" id="PS50262">
    <property type="entry name" value="G_PROTEIN_RECEP_F1_2"/>
    <property type="match status" value="1"/>
</dbReference>
<dbReference type="FunFam" id="1.10.1220.70:FF:000001">
    <property type="entry name" value="Olfactory receptor"/>
    <property type="match status" value="1"/>
</dbReference>
<evidence type="ECO:0000313" key="15">
    <source>
        <dbReference type="RefSeq" id="XP_013909747.1"/>
    </source>
</evidence>
<evidence type="ECO:0000256" key="6">
    <source>
        <dbReference type="ARBA" id="ARBA00023040"/>
    </source>
</evidence>
<accession>A0A6I9X7D1</accession>
<keyword evidence="6 11" id="KW-0297">G-protein coupled receptor</keyword>
<dbReference type="Proteomes" id="UP000504617">
    <property type="component" value="Unplaced"/>
</dbReference>
<dbReference type="PROSITE" id="PS00237">
    <property type="entry name" value="G_PROTEIN_RECEP_F1_1"/>
    <property type="match status" value="1"/>
</dbReference>
<keyword evidence="12" id="KW-0552">Olfaction</keyword>